<dbReference type="PANTHER" id="PTHR33116:SF78">
    <property type="entry name" value="OS12G0587133 PROTEIN"/>
    <property type="match status" value="1"/>
</dbReference>
<dbReference type="Pfam" id="PF13966">
    <property type="entry name" value="zf-RVT"/>
    <property type="match status" value="1"/>
</dbReference>
<dbReference type="AlphaFoldDB" id="A0A5N6N0S9"/>
<reference evidence="2 3" key="1">
    <citation type="submission" date="2019-05" db="EMBL/GenBank/DDBJ databases">
        <title>Mikania micrantha, genome provides insights into the molecular mechanism of rapid growth.</title>
        <authorList>
            <person name="Liu B."/>
        </authorList>
    </citation>
    <scope>NUCLEOTIDE SEQUENCE [LARGE SCALE GENOMIC DNA]</scope>
    <source>
        <strain evidence="2">NLD-2019</strain>
        <tissue evidence="2">Leaf</tissue>
    </source>
</reference>
<protein>
    <recommendedName>
        <fullName evidence="1">Reverse transcriptase zinc-binding domain-containing protein</fullName>
    </recommendedName>
</protein>
<comment type="caution">
    <text evidence="2">The sequence shown here is derived from an EMBL/GenBank/DDBJ whole genome shotgun (WGS) entry which is preliminary data.</text>
</comment>
<dbReference type="OrthoDB" id="1742664at2759"/>
<gene>
    <name evidence="2" type="ORF">E3N88_27886</name>
</gene>
<dbReference type="PANTHER" id="PTHR33116">
    <property type="entry name" value="REVERSE TRANSCRIPTASE ZINC-BINDING DOMAIN-CONTAINING PROTEIN-RELATED-RELATED"/>
    <property type="match status" value="1"/>
</dbReference>
<dbReference type="EMBL" id="SZYD01000014">
    <property type="protein sequence ID" value="KAD4179295.1"/>
    <property type="molecule type" value="Genomic_DNA"/>
</dbReference>
<feature type="domain" description="Reverse transcriptase zinc-binding" evidence="1">
    <location>
        <begin position="246"/>
        <end position="327"/>
    </location>
</feature>
<sequence>MGGRIVLIKSVLNSLPSYFFALYRAPMAIIQKLDKIRRNFLWGGSERHNKIHWVAWEKVIQPKENGGLGLGSLSDINLCLLAKWWWRFKVEYNSLWGRVIASVHHVTIPGDLIPSKPIISGVWNNIIKIDGLLHRRGLNLKVMFKGVVGDGRSLKFWSDLWIGEIPLCFKFKKLFKLERNKLCSIHERMSIASTGQELKWEWSRVPNEEQQKEELEALEALLSDLKLSTNKDRWVWLGSNDMVFSVKSLKQRLTNETNGSFVLKWCKWVPAKANIVAWRAEMNRLPTRLVLRRRGVAVDSTACPMCNEGEETAEHLIIGCPFANEVWQSLSQWCKIPPIYAFEIKDLLQLSNSLNEDRSKKDLLHAVIICGLWCIWKTRNEIVFKGTSPSVGGIVEEVKRMGFLWIKNRAKLHSLDWNRWKCFNVNFGV</sequence>
<evidence type="ECO:0000259" key="1">
    <source>
        <dbReference type="Pfam" id="PF13966"/>
    </source>
</evidence>
<name>A0A5N6N0S9_9ASTR</name>
<keyword evidence="3" id="KW-1185">Reference proteome</keyword>
<dbReference type="InterPro" id="IPR026960">
    <property type="entry name" value="RVT-Znf"/>
</dbReference>
<organism evidence="2 3">
    <name type="scientific">Mikania micrantha</name>
    <name type="common">bitter vine</name>
    <dbReference type="NCBI Taxonomy" id="192012"/>
    <lineage>
        <taxon>Eukaryota</taxon>
        <taxon>Viridiplantae</taxon>
        <taxon>Streptophyta</taxon>
        <taxon>Embryophyta</taxon>
        <taxon>Tracheophyta</taxon>
        <taxon>Spermatophyta</taxon>
        <taxon>Magnoliopsida</taxon>
        <taxon>eudicotyledons</taxon>
        <taxon>Gunneridae</taxon>
        <taxon>Pentapetalae</taxon>
        <taxon>asterids</taxon>
        <taxon>campanulids</taxon>
        <taxon>Asterales</taxon>
        <taxon>Asteraceae</taxon>
        <taxon>Asteroideae</taxon>
        <taxon>Heliantheae alliance</taxon>
        <taxon>Eupatorieae</taxon>
        <taxon>Mikania</taxon>
    </lineage>
</organism>
<proteinExistence type="predicted"/>
<evidence type="ECO:0000313" key="2">
    <source>
        <dbReference type="EMBL" id="KAD4179295.1"/>
    </source>
</evidence>
<evidence type="ECO:0000313" key="3">
    <source>
        <dbReference type="Proteomes" id="UP000326396"/>
    </source>
</evidence>
<dbReference type="Proteomes" id="UP000326396">
    <property type="component" value="Linkage Group LG4"/>
</dbReference>
<accession>A0A5N6N0S9</accession>